<dbReference type="Proteomes" id="UP000015101">
    <property type="component" value="Unassembled WGS sequence"/>
</dbReference>
<dbReference type="RefSeq" id="XP_009017744.1">
    <property type="nucleotide sequence ID" value="XM_009019496.1"/>
</dbReference>
<accession>T1F612</accession>
<keyword evidence="1" id="KW-0812">Transmembrane</keyword>
<evidence type="ECO:0000313" key="3">
    <source>
        <dbReference type="EnsemblMetazoa" id="HelroP172861"/>
    </source>
</evidence>
<reference evidence="4" key="1">
    <citation type="submission" date="2012-12" db="EMBL/GenBank/DDBJ databases">
        <authorList>
            <person name="Hellsten U."/>
            <person name="Grimwood J."/>
            <person name="Chapman J.A."/>
            <person name="Shapiro H."/>
            <person name="Aerts A."/>
            <person name="Otillar R.P."/>
            <person name="Terry A.Y."/>
            <person name="Boore J.L."/>
            <person name="Simakov O."/>
            <person name="Marletaz F."/>
            <person name="Cho S.-J."/>
            <person name="Edsinger-Gonzales E."/>
            <person name="Havlak P."/>
            <person name="Kuo D.-H."/>
            <person name="Larsson T."/>
            <person name="Lv J."/>
            <person name="Arendt D."/>
            <person name="Savage R."/>
            <person name="Osoegawa K."/>
            <person name="de Jong P."/>
            <person name="Lindberg D.R."/>
            <person name="Seaver E.C."/>
            <person name="Weisblat D.A."/>
            <person name="Putnam N.H."/>
            <person name="Grigoriev I.V."/>
            <person name="Rokhsar D.S."/>
        </authorList>
    </citation>
    <scope>NUCLEOTIDE SEQUENCE</scope>
</reference>
<reference evidence="2 4" key="2">
    <citation type="journal article" date="2013" name="Nature">
        <title>Insights into bilaterian evolution from three spiralian genomes.</title>
        <authorList>
            <person name="Simakov O."/>
            <person name="Marletaz F."/>
            <person name="Cho S.J."/>
            <person name="Edsinger-Gonzales E."/>
            <person name="Havlak P."/>
            <person name="Hellsten U."/>
            <person name="Kuo D.H."/>
            <person name="Larsson T."/>
            <person name="Lv J."/>
            <person name="Arendt D."/>
            <person name="Savage R."/>
            <person name="Osoegawa K."/>
            <person name="de Jong P."/>
            <person name="Grimwood J."/>
            <person name="Chapman J.A."/>
            <person name="Shapiro H."/>
            <person name="Aerts A."/>
            <person name="Otillar R.P."/>
            <person name="Terry A.Y."/>
            <person name="Boore J.L."/>
            <person name="Grigoriev I.V."/>
            <person name="Lindberg D.R."/>
            <person name="Seaver E.C."/>
            <person name="Weisblat D.A."/>
            <person name="Putnam N.H."/>
            <person name="Rokhsar D.S."/>
        </authorList>
    </citation>
    <scope>NUCLEOTIDE SEQUENCE</scope>
</reference>
<evidence type="ECO:0000256" key="1">
    <source>
        <dbReference type="SAM" id="Phobius"/>
    </source>
</evidence>
<dbReference type="HOGENOM" id="CLU_967336_0_0_1"/>
<protein>
    <submittedName>
        <fullName evidence="2 3">Uncharacterized protein</fullName>
    </submittedName>
</protein>
<dbReference type="EMBL" id="AMQM01004384">
    <property type="status" value="NOT_ANNOTATED_CDS"/>
    <property type="molecule type" value="Genomic_DNA"/>
</dbReference>
<dbReference type="EMBL" id="KB096502">
    <property type="protein sequence ID" value="ESO04475.1"/>
    <property type="molecule type" value="Genomic_DNA"/>
</dbReference>
<organism evidence="3 4">
    <name type="scientific">Helobdella robusta</name>
    <name type="common">Californian leech</name>
    <dbReference type="NCBI Taxonomy" id="6412"/>
    <lineage>
        <taxon>Eukaryota</taxon>
        <taxon>Metazoa</taxon>
        <taxon>Spiralia</taxon>
        <taxon>Lophotrochozoa</taxon>
        <taxon>Annelida</taxon>
        <taxon>Clitellata</taxon>
        <taxon>Hirudinea</taxon>
        <taxon>Rhynchobdellida</taxon>
        <taxon>Glossiphoniidae</taxon>
        <taxon>Helobdella</taxon>
    </lineage>
</organism>
<keyword evidence="4" id="KW-1185">Reference proteome</keyword>
<dbReference type="GeneID" id="20204261"/>
<sequence length="288" mass="32499">MYDPPILIASDNPGHLNMEVATTHAENKKKNLSEPILKSFPITAKWISVANPSAELVFCRIDRKSMITFISLSVVLGVFVLACGICIFIRKGGTYLSITADSELALYVDGRQMRLNKSTTTYEGEKVEIKGKKQVFAAKVRNQFKGRHPRLMIFSDVRFVSTGSHWKCTGQQPTDDRWTSIGRVSFSLYQTLNLDTGNRAVKNLGFFLRFTVNTVHVKYERCDDLMVKVAWCCFAVIGYKDEEMAHAVVYGTNLVPDKRRVVVGMETSALWIGLKDRSVNTMYCRVDS</sequence>
<dbReference type="InParanoid" id="T1F612"/>
<gene>
    <name evidence="3" type="primary">20204261</name>
    <name evidence="2" type="ORF">HELRODRAFT_172861</name>
</gene>
<keyword evidence="1" id="KW-0472">Membrane</keyword>
<evidence type="ECO:0000313" key="4">
    <source>
        <dbReference type="Proteomes" id="UP000015101"/>
    </source>
</evidence>
<dbReference type="AlphaFoldDB" id="T1F612"/>
<dbReference type="EnsemblMetazoa" id="HelroT172861">
    <property type="protein sequence ID" value="HelroP172861"/>
    <property type="gene ID" value="HelroG172861"/>
</dbReference>
<dbReference type="CTD" id="20204261"/>
<dbReference type="KEGG" id="hro:HELRODRAFT_172861"/>
<proteinExistence type="predicted"/>
<keyword evidence="1" id="KW-1133">Transmembrane helix</keyword>
<name>T1F612_HELRO</name>
<evidence type="ECO:0000313" key="2">
    <source>
        <dbReference type="EMBL" id="ESO04475.1"/>
    </source>
</evidence>
<feature type="transmembrane region" description="Helical" evidence="1">
    <location>
        <begin position="66"/>
        <end position="89"/>
    </location>
</feature>
<reference evidence="3" key="3">
    <citation type="submission" date="2015-06" db="UniProtKB">
        <authorList>
            <consortium name="EnsemblMetazoa"/>
        </authorList>
    </citation>
    <scope>IDENTIFICATION</scope>
</reference>